<dbReference type="AlphaFoldDB" id="A0A933SB87"/>
<reference evidence="3" key="1">
    <citation type="submission" date="2020-07" db="EMBL/GenBank/DDBJ databases">
        <title>Huge and variable diversity of episymbiotic CPR bacteria and DPANN archaea in groundwater ecosystems.</title>
        <authorList>
            <person name="He C.Y."/>
            <person name="Keren R."/>
            <person name="Whittaker M."/>
            <person name="Farag I.F."/>
            <person name="Doudna J."/>
            <person name="Cate J.H.D."/>
            <person name="Banfield J.F."/>
        </authorList>
    </citation>
    <scope>NUCLEOTIDE SEQUENCE</scope>
    <source>
        <strain evidence="3">NC_groundwater_1813_Pr3_B-0.1um_71_17</strain>
    </source>
</reference>
<feature type="chain" id="PRO_5038058098" evidence="1">
    <location>
        <begin position="22"/>
        <end position="709"/>
    </location>
</feature>
<dbReference type="Proteomes" id="UP000696931">
    <property type="component" value="Unassembled WGS sequence"/>
</dbReference>
<evidence type="ECO:0000313" key="4">
    <source>
        <dbReference type="Proteomes" id="UP000696931"/>
    </source>
</evidence>
<dbReference type="SUPFAM" id="SSF69318">
    <property type="entry name" value="Integrin alpha N-terminal domain"/>
    <property type="match status" value="2"/>
</dbReference>
<dbReference type="Gene3D" id="2.60.40.4070">
    <property type="match status" value="1"/>
</dbReference>
<evidence type="ECO:0000313" key="3">
    <source>
        <dbReference type="EMBL" id="MBI5169129.1"/>
    </source>
</evidence>
<organism evidence="3 4">
    <name type="scientific">Eiseniibacteriota bacterium</name>
    <dbReference type="NCBI Taxonomy" id="2212470"/>
    <lineage>
        <taxon>Bacteria</taxon>
        <taxon>Candidatus Eiseniibacteriota</taxon>
    </lineage>
</organism>
<dbReference type="EMBL" id="JACRIW010000042">
    <property type="protein sequence ID" value="MBI5169129.1"/>
    <property type="molecule type" value="Genomic_DNA"/>
</dbReference>
<accession>A0A933SB87</accession>
<dbReference type="NCBIfam" id="TIGR04183">
    <property type="entry name" value="Por_Secre_tail"/>
    <property type="match status" value="1"/>
</dbReference>
<evidence type="ECO:0000259" key="2">
    <source>
        <dbReference type="Pfam" id="PF13860"/>
    </source>
</evidence>
<sequence length="709" mass="77927">MKCFRHLFVFACVALSFAAWATPRAHADALQQTYTIPGWRLEKLLGNTDGDLAYEMLMVNRASGYYGVFDAGTGALQKPFTSITPATGWIEPIDFDGDGRAELVARVDDGVHRDVVVWRDSLGSYYVRFSHTEPVVSQFGDKVRSTTFKDLVEVQPGDVVVRNWTNGAELMRASTAGPGWNTTHQADARPVDVDGDGIDELLLLNFGVSCRLYKWNGTQYVMLWIKTGNWFFDQSFNCDTDSHREMALIDLNGNGGLGRYRILDGLTGATELDPSAFTGSYSFQPVDHDGDGIMELFFTQTVPTSLTAAYQWNGLTYQTSFSHADLTTLVQPVRMRATTQTEYIETLPGDLRIRSSAGFVLFDAAASIPGWPASELPEVQTHDVNHDGLVELVVSFPSGLRMIRYDGTFSQAWSLPGRLLAGNVGSTDADAQDEFLCIEPGAGNVGAYAVYDGLGGAKEGLWPQFTNDRCFVLSGPWEQNGRNSLFFASAGAFAGPKPLNTMVRWNGSGYYNAFAFADTVDMVLAQRNRSATTWDLAEYLTNGDLVIRDAVNGSIRLQASRSLPGWTGIDLLSDPPTRGLAYDTRNSWETMINENGRFTAVRRNLTLDAAGEPGFSTPSAMRVLPSMPNPFRVATTLRFQVPRDGHAQIRIFDAAGRVVRTLDRALTAGNHTVEWDGLDDAGRPSPNGVLFYSVTVGAERQTMKLVRLR</sequence>
<keyword evidence="1" id="KW-0732">Signal</keyword>
<dbReference type="InterPro" id="IPR028994">
    <property type="entry name" value="Integrin_alpha_N"/>
</dbReference>
<proteinExistence type="predicted"/>
<gene>
    <name evidence="3" type="ORF">HZA61_06550</name>
</gene>
<feature type="signal peptide" evidence="1">
    <location>
        <begin position="1"/>
        <end position="21"/>
    </location>
</feature>
<dbReference type="Pfam" id="PF13860">
    <property type="entry name" value="FlgD_ig"/>
    <property type="match status" value="1"/>
</dbReference>
<evidence type="ECO:0000256" key="1">
    <source>
        <dbReference type="SAM" id="SignalP"/>
    </source>
</evidence>
<protein>
    <submittedName>
        <fullName evidence="3">T9SS type A sorting domain-containing protein</fullName>
    </submittedName>
</protein>
<dbReference type="InterPro" id="IPR026444">
    <property type="entry name" value="Secre_tail"/>
</dbReference>
<comment type="caution">
    <text evidence="3">The sequence shown here is derived from an EMBL/GenBank/DDBJ whole genome shotgun (WGS) entry which is preliminary data.</text>
</comment>
<name>A0A933SB87_UNCEI</name>
<feature type="domain" description="FlgD/Vpr Ig-like" evidence="2">
    <location>
        <begin position="641"/>
        <end position="700"/>
    </location>
</feature>
<dbReference type="InterPro" id="IPR025965">
    <property type="entry name" value="FlgD/Vpr_Ig-like"/>
</dbReference>